<protein>
    <submittedName>
        <fullName evidence="2">Uncharacterized protein</fullName>
    </submittedName>
</protein>
<dbReference type="EMBL" id="JACGCI010000012">
    <property type="protein sequence ID" value="KAF6760399.1"/>
    <property type="molecule type" value="Genomic_DNA"/>
</dbReference>
<comment type="caution">
    <text evidence="2">The sequence shown here is derived from an EMBL/GenBank/DDBJ whole genome shotgun (WGS) entry which is preliminary data.</text>
</comment>
<dbReference type="Proteomes" id="UP000521943">
    <property type="component" value="Unassembled WGS sequence"/>
</dbReference>
<feature type="coiled-coil region" evidence="1">
    <location>
        <begin position="101"/>
        <end position="135"/>
    </location>
</feature>
<sequence>MSDITEPLSPISATNPGANFDPAIKAEQFEVAGHIAESAYRKRAIRLPSRYKDESIGGSENGLEEADASRRMIQQLHAKIQWLETSRRQFRRQLGLRTEALRDARGDAKSAANELLELQKEVDHQQEELDTLRNEVNRYRSWWLSEHHFVKVLLGLVPQAKRADVRLIGAASQARYRTLCKRS</sequence>
<evidence type="ECO:0000313" key="2">
    <source>
        <dbReference type="EMBL" id="KAF6760399.1"/>
    </source>
</evidence>
<keyword evidence="1" id="KW-0175">Coiled coil</keyword>
<keyword evidence="3" id="KW-1185">Reference proteome</keyword>
<reference evidence="2 3" key="1">
    <citation type="submission" date="2020-07" db="EMBL/GenBank/DDBJ databases">
        <title>Comparative genomics of pyrophilous fungi reveals a link between fire events and developmental genes.</title>
        <authorList>
            <consortium name="DOE Joint Genome Institute"/>
            <person name="Steindorff A.S."/>
            <person name="Carver A."/>
            <person name="Calhoun S."/>
            <person name="Stillman K."/>
            <person name="Liu H."/>
            <person name="Lipzen A."/>
            <person name="Pangilinan J."/>
            <person name="Labutti K."/>
            <person name="Bruns T.D."/>
            <person name="Grigoriev I.V."/>
        </authorList>
    </citation>
    <scope>NUCLEOTIDE SEQUENCE [LARGE SCALE GENOMIC DNA]</scope>
    <source>
        <strain evidence="2 3">CBS 144469</strain>
    </source>
</reference>
<evidence type="ECO:0000313" key="3">
    <source>
        <dbReference type="Proteomes" id="UP000521943"/>
    </source>
</evidence>
<dbReference type="SUPFAM" id="SSF57997">
    <property type="entry name" value="Tropomyosin"/>
    <property type="match status" value="1"/>
</dbReference>
<accession>A0A8H6MC25</accession>
<organism evidence="2 3">
    <name type="scientific">Ephemerocybe angulata</name>
    <dbReference type="NCBI Taxonomy" id="980116"/>
    <lineage>
        <taxon>Eukaryota</taxon>
        <taxon>Fungi</taxon>
        <taxon>Dikarya</taxon>
        <taxon>Basidiomycota</taxon>
        <taxon>Agaricomycotina</taxon>
        <taxon>Agaricomycetes</taxon>
        <taxon>Agaricomycetidae</taxon>
        <taxon>Agaricales</taxon>
        <taxon>Agaricineae</taxon>
        <taxon>Psathyrellaceae</taxon>
        <taxon>Ephemerocybe</taxon>
    </lineage>
</organism>
<proteinExistence type="predicted"/>
<name>A0A8H6MC25_9AGAR</name>
<gene>
    <name evidence="2" type="ORF">DFP72DRAFT_1062781</name>
</gene>
<dbReference type="AlphaFoldDB" id="A0A8H6MC25"/>
<evidence type="ECO:0000256" key="1">
    <source>
        <dbReference type="SAM" id="Coils"/>
    </source>
</evidence>